<evidence type="ECO:0000313" key="3">
    <source>
        <dbReference type="Proteomes" id="UP000184363"/>
    </source>
</evidence>
<dbReference type="Proteomes" id="UP000184363">
    <property type="component" value="Unassembled WGS sequence"/>
</dbReference>
<evidence type="ECO:0000313" key="2">
    <source>
        <dbReference type="EMBL" id="SHK07056.1"/>
    </source>
</evidence>
<dbReference type="InterPro" id="IPR029068">
    <property type="entry name" value="Glyas_Bleomycin-R_OHBP_Dase"/>
</dbReference>
<dbReference type="RefSeq" id="WP_073455382.1">
    <property type="nucleotide sequence ID" value="NZ_CALGVN010000018.1"/>
</dbReference>
<name>A0A1M6PGH2_PSETH</name>
<gene>
    <name evidence="2" type="ORF">SAMN05443637_102257</name>
</gene>
<accession>A0A1M6PGH2</accession>
<protein>
    <recommendedName>
        <fullName evidence="1">VOC domain-containing protein</fullName>
    </recommendedName>
</protein>
<dbReference type="AlphaFoldDB" id="A0A1M6PGH2"/>
<keyword evidence="3" id="KW-1185">Reference proteome</keyword>
<organism evidence="2 3">
    <name type="scientific">Pseudonocardia thermophila</name>
    <dbReference type="NCBI Taxonomy" id="1848"/>
    <lineage>
        <taxon>Bacteria</taxon>
        <taxon>Bacillati</taxon>
        <taxon>Actinomycetota</taxon>
        <taxon>Actinomycetes</taxon>
        <taxon>Pseudonocardiales</taxon>
        <taxon>Pseudonocardiaceae</taxon>
        <taxon>Pseudonocardia</taxon>
    </lineage>
</organism>
<dbReference type="STRING" id="1848.SAMN05443637_102257"/>
<dbReference type="Gene3D" id="3.10.180.10">
    <property type="entry name" value="2,3-Dihydroxybiphenyl 1,2-Dioxygenase, domain 1"/>
    <property type="match status" value="1"/>
</dbReference>
<dbReference type="EMBL" id="FRAP01000002">
    <property type="protein sequence ID" value="SHK07056.1"/>
    <property type="molecule type" value="Genomic_DNA"/>
</dbReference>
<evidence type="ECO:0000259" key="1">
    <source>
        <dbReference type="PROSITE" id="PS51819"/>
    </source>
</evidence>
<dbReference type="PROSITE" id="PS51819">
    <property type="entry name" value="VOC"/>
    <property type="match status" value="1"/>
</dbReference>
<feature type="domain" description="VOC" evidence="1">
    <location>
        <begin position="11"/>
        <end position="91"/>
    </location>
</feature>
<sequence length="91" mass="9826">MAPGRLAGITGFGHPCLDAPDVAEAHRFWSTAFNARVSDWIGDAACLMRIDEVRHELAVPKGGEPGLCHLDFQVAELDDVFRNGHFPTGPA</sequence>
<reference evidence="2 3" key="1">
    <citation type="submission" date="2016-11" db="EMBL/GenBank/DDBJ databases">
        <authorList>
            <person name="Jaros S."/>
            <person name="Januszkiewicz K."/>
            <person name="Wedrychowicz H."/>
        </authorList>
    </citation>
    <scope>NUCLEOTIDE SEQUENCE [LARGE SCALE GENOMIC DNA]</scope>
    <source>
        <strain evidence="2 3">DSM 43832</strain>
    </source>
</reference>
<dbReference type="SUPFAM" id="SSF54593">
    <property type="entry name" value="Glyoxalase/Bleomycin resistance protein/Dihydroxybiphenyl dioxygenase"/>
    <property type="match status" value="1"/>
</dbReference>
<proteinExistence type="predicted"/>
<dbReference type="InterPro" id="IPR037523">
    <property type="entry name" value="VOC_core"/>
</dbReference>